<name>A0A401TZP0_CHIPU</name>
<organism evidence="1 2">
    <name type="scientific">Chiloscyllium punctatum</name>
    <name type="common">Brownbanded bambooshark</name>
    <name type="synonym">Hemiscyllium punctatum</name>
    <dbReference type="NCBI Taxonomy" id="137246"/>
    <lineage>
        <taxon>Eukaryota</taxon>
        <taxon>Metazoa</taxon>
        <taxon>Chordata</taxon>
        <taxon>Craniata</taxon>
        <taxon>Vertebrata</taxon>
        <taxon>Chondrichthyes</taxon>
        <taxon>Elasmobranchii</taxon>
        <taxon>Galeomorphii</taxon>
        <taxon>Galeoidea</taxon>
        <taxon>Orectolobiformes</taxon>
        <taxon>Hemiscylliidae</taxon>
        <taxon>Chiloscyllium</taxon>
    </lineage>
</organism>
<keyword evidence="2" id="KW-1185">Reference proteome</keyword>
<evidence type="ECO:0000313" key="2">
    <source>
        <dbReference type="Proteomes" id="UP000287033"/>
    </source>
</evidence>
<reference evidence="1 2" key="1">
    <citation type="journal article" date="2018" name="Nat. Ecol. Evol.">
        <title>Shark genomes provide insights into elasmobranch evolution and the origin of vertebrates.</title>
        <authorList>
            <person name="Hara Y"/>
            <person name="Yamaguchi K"/>
            <person name="Onimaru K"/>
            <person name="Kadota M"/>
            <person name="Koyanagi M"/>
            <person name="Keeley SD"/>
            <person name="Tatsumi K"/>
            <person name="Tanaka K"/>
            <person name="Motone F"/>
            <person name="Kageyama Y"/>
            <person name="Nozu R"/>
            <person name="Adachi N"/>
            <person name="Nishimura O"/>
            <person name="Nakagawa R"/>
            <person name="Tanegashima C"/>
            <person name="Kiyatake I"/>
            <person name="Matsumoto R"/>
            <person name="Murakumo K"/>
            <person name="Nishida K"/>
            <person name="Terakita A"/>
            <person name="Kuratani S"/>
            <person name="Sato K"/>
            <person name="Hyodo S Kuraku.S."/>
        </authorList>
    </citation>
    <scope>NUCLEOTIDE SEQUENCE [LARGE SCALE GENOMIC DNA]</scope>
</reference>
<proteinExistence type="predicted"/>
<evidence type="ECO:0000313" key="1">
    <source>
        <dbReference type="EMBL" id="GCC48103.1"/>
    </source>
</evidence>
<dbReference type="Proteomes" id="UP000287033">
    <property type="component" value="Unassembled WGS sequence"/>
</dbReference>
<dbReference type="AlphaFoldDB" id="A0A401TZP0"/>
<gene>
    <name evidence="1" type="ORF">chiPu_0032489</name>
</gene>
<sequence length="50" mass="5666">HERNALLGAAERSRRRCGRCCRRDRLIDGRRRRMGCIADGDAAGLGKRRA</sequence>
<feature type="non-terminal residue" evidence="1">
    <location>
        <position position="1"/>
    </location>
</feature>
<dbReference type="EMBL" id="BEZZ01237946">
    <property type="protein sequence ID" value="GCC48103.1"/>
    <property type="molecule type" value="Genomic_DNA"/>
</dbReference>
<protein>
    <submittedName>
        <fullName evidence="1">Uncharacterized protein</fullName>
    </submittedName>
</protein>
<comment type="caution">
    <text evidence="1">The sequence shown here is derived from an EMBL/GenBank/DDBJ whole genome shotgun (WGS) entry which is preliminary data.</text>
</comment>
<accession>A0A401TZP0</accession>